<reference evidence="2 3" key="1">
    <citation type="submission" date="2016-11" db="EMBL/GenBank/DDBJ databases">
        <authorList>
            <person name="Jaros S."/>
            <person name="Januszkiewicz K."/>
            <person name="Wedrychowicz H."/>
        </authorList>
    </citation>
    <scope>NUCLEOTIDE SEQUENCE [LARGE SCALE GENOMIC DNA]</scope>
    <source>
        <strain evidence="2 3">LMG 26898</strain>
    </source>
</reference>
<accession>A0A1M7JU12</accession>
<feature type="transmembrane region" description="Helical" evidence="1">
    <location>
        <begin position="358"/>
        <end position="382"/>
    </location>
</feature>
<keyword evidence="1" id="KW-0472">Membrane</keyword>
<protein>
    <recommendedName>
        <fullName evidence="4">Chain length determinant protein</fullName>
    </recommendedName>
</protein>
<gene>
    <name evidence="2" type="ORF">SAMN05216593_101552</name>
</gene>
<dbReference type="EMBL" id="FRDA01000001">
    <property type="protein sequence ID" value="SHM56532.1"/>
    <property type="molecule type" value="Genomic_DNA"/>
</dbReference>
<proteinExistence type="predicted"/>
<evidence type="ECO:0000313" key="3">
    <source>
        <dbReference type="Proteomes" id="UP000183983"/>
    </source>
</evidence>
<dbReference type="AlphaFoldDB" id="A0A1M7JU12"/>
<feature type="transmembrane region" description="Helical" evidence="1">
    <location>
        <begin position="33"/>
        <end position="53"/>
    </location>
</feature>
<dbReference type="OrthoDB" id="8438822at2"/>
<dbReference type="Proteomes" id="UP000183983">
    <property type="component" value="Unassembled WGS sequence"/>
</dbReference>
<sequence length="406" mass="45993">MDSTAAGRPQRLRDDEISLGELIIGVLRFYQRYGRLLVIPSLVLAISCAWWISGRPLYDVSAMLEVPDASLEEWRQSQSFLWDQRWVAHTFGDLDGQTAPIQLKRLALTPVFWTNTVRYRSALNKDDIRDVPVAEVQKTRSLGLDLRLRVKDENQAFQTFELLTRHVRQALLANSLISLTRDGQQALARKPLLNLELLQTDFQIGQERQRIEDMRQLLERYPELRQMENTTVVSVSDGGGKYLAPLAQIVALETTVSELQARSRKTRHELEKLDWTAQLLTGMDQAIRNASSGDAIIGKLRENRARLLADHPQLSSGAQEVVQDMDLKLALADARQQAIGIKTRSALSSKPILARRPFMIGLLVFGVVFAGLSTLLAVHTWLSREAEVLGWLPRPLRRWLIVEVPL</sequence>
<keyword evidence="1" id="KW-0812">Transmembrane</keyword>
<name>A0A1M7JU12_9PSED</name>
<organism evidence="2 3">
    <name type="scientific">Pseudomonas asturiensis</name>
    <dbReference type="NCBI Taxonomy" id="1190415"/>
    <lineage>
        <taxon>Bacteria</taxon>
        <taxon>Pseudomonadati</taxon>
        <taxon>Pseudomonadota</taxon>
        <taxon>Gammaproteobacteria</taxon>
        <taxon>Pseudomonadales</taxon>
        <taxon>Pseudomonadaceae</taxon>
        <taxon>Pseudomonas</taxon>
    </lineage>
</organism>
<evidence type="ECO:0008006" key="4">
    <source>
        <dbReference type="Google" id="ProtNLM"/>
    </source>
</evidence>
<dbReference type="STRING" id="1190415.SAMN05216593_101552"/>
<evidence type="ECO:0000313" key="2">
    <source>
        <dbReference type="EMBL" id="SHM56532.1"/>
    </source>
</evidence>
<evidence type="ECO:0000256" key="1">
    <source>
        <dbReference type="SAM" id="Phobius"/>
    </source>
</evidence>
<keyword evidence="1" id="KW-1133">Transmembrane helix</keyword>
<dbReference type="RefSeq" id="WP_141121807.1">
    <property type="nucleotide sequence ID" value="NZ_FRDA01000001.1"/>
</dbReference>